<keyword evidence="1" id="KW-0472">Membrane</keyword>
<dbReference type="OrthoDB" id="9948857at2"/>
<name>A0A7C8FR84_9MICO</name>
<keyword evidence="3" id="KW-1185">Reference proteome</keyword>
<feature type="transmembrane region" description="Helical" evidence="1">
    <location>
        <begin position="47"/>
        <end position="67"/>
    </location>
</feature>
<comment type="caution">
    <text evidence="2">The sequence shown here is derived from an EMBL/GenBank/DDBJ whole genome shotgun (WGS) entry which is preliminary data.</text>
</comment>
<dbReference type="Proteomes" id="UP000481339">
    <property type="component" value="Unassembled WGS sequence"/>
</dbReference>
<feature type="transmembrane region" description="Helical" evidence="1">
    <location>
        <begin position="74"/>
        <end position="90"/>
    </location>
</feature>
<evidence type="ECO:0000313" key="2">
    <source>
        <dbReference type="EMBL" id="KAB1632411.1"/>
    </source>
</evidence>
<dbReference type="EMBL" id="WBKA01000003">
    <property type="protein sequence ID" value="KAB1632411.1"/>
    <property type="molecule type" value="Genomic_DNA"/>
</dbReference>
<protein>
    <submittedName>
        <fullName evidence="2">Uncharacterized protein</fullName>
    </submittedName>
</protein>
<reference evidence="2 3" key="1">
    <citation type="submission" date="2019-09" db="EMBL/GenBank/DDBJ databases">
        <title>Phylogeny of genus Pseudoclavibacter and closely related genus.</title>
        <authorList>
            <person name="Li Y."/>
        </authorList>
    </citation>
    <scope>NUCLEOTIDE SEQUENCE [LARGE SCALE GENOMIC DNA]</scope>
    <source>
        <strain evidence="2 3">JCM 16921</strain>
    </source>
</reference>
<sequence length="133" mass="14486">MSPFGVIPADAEGRVPDGMRAFRPLAVVAIGCAVVLGLVQMTGAAEIMHRLLGLAVVVMAAIMSGLMWRTRHRWWAVALALVAAVFLPIWSDVAFWLWWIVDGISVLVLAAAALRFRGPDPEPDPDDLPDRFL</sequence>
<dbReference type="RefSeq" id="WP_158036189.1">
    <property type="nucleotide sequence ID" value="NZ_BAAAZV010000017.1"/>
</dbReference>
<proteinExistence type="predicted"/>
<feature type="transmembrane region" description="Helical" evidence="1">
    <location>
        <begin position="21"/>
        <end position="41"/>
    </location>
</feature>
<keyword evidence="1" id="KW-1133">Transmembrane helix</keyword>
<accession>A0A7C8FR84</accession>
<feature type="transmembrane region" description="Helical" evidence="1">
    <location>
        <begin position="96"/>
        <end position="114"/>
    </location>
</feature>
<keyword evidence="1" id="KW-0812">Transmembrane</keyword>
<gene>
    <name evidence="2" type="ORF">F8O02_05255</name>
</gene>
<organism evidence="2 3">
    <name type="scientific">Pseudoclavibacter caeni</name>
    <dbReference type="NCBI Taxonomy" id="908846"/>
    <lineage>
        <taxon>Bacteria</taxon>
        <taxon>Bacillati</taxon>
        <taxon>Actinomycetota</taxon>
        <taxon>Actinomycetes</taxon>
        <taxon>Micrococcales</taxon>
        <taxon>Microbacteriaceae</taxon>
        <taxon>Pseudoclavibacter</taxon>
    </lineage>
</organism>
<evidence type="ECO:0000313" key="3">
    <source>
        <dbReference type="Proteomes" id="UP000481339"/>
    </source>
</evidence>
<evidence type="ECO:0000256" key="1">
    <source>
        <dbReference type="SAM" id="Phobius"/>
    </source>
</evidence>
<dbReference type="AlphaFoldDB" id="A0A7C8FR84"/>